<comment type="caution">
    <text evidence="1">The sequence shown here is derived from an EMBL/GenBank/DDBJ whole genome shotgun (WGS) entry which is preliminary data.</text>
</comment>
<reference evidence="1 2" key="1">
    <citation type="submission" date="2018-01" db="EMBL/GenBank/DDBJ databases">
        <title>Draft genome sequence of Streptomyces sp. 13K301.</title>
        <authorList>
            <person name="Sahin N."/>
            <person name="Saygin H."/>
            <person name="Ay H."/>
        </authorList>
    </citation>
    <scope>NUCLEOTIDE SEQUENCE [LARGE SCALE GENOMIC DNA]</scope>
    <source>
        <strain evidence="1 2">13K301</strain>
    </source>
</reference>
<gene>
    <name evidence="1" type="ORF">C1J00_31000</name>
</gene>
<proteinExistence type="predicted"/>
<organism evidence="1 2">
    <name type="scientific">Streptomyces cahuitamycinicus</name>
    <dbReference type="NCBI Taxonomy" id="2070367"/>
    <lineage>
        <taxon>Bacteria</taxon>
        <taxon>Bacillati</taxon>
        <taxon>Actinomycetota</taxon>
        <taxon>Actinomycetes</taxon>
        <taxon>Kitasatosporales</taxon>
        <taxon>Streptomycetaceae</taxon>
        <taxon>Streptomyces</taxon>
    </lineage>
</organism>
<dbReference type="RefSeq" id="WP_102912304.1">
    <property type="nucleotide sequence ID" value="NZ_POUC01000314.1"/>
</dbReference>
<dbReference type="Proteomes" id="UP000235943">
    <property type="component" value="Unassembled WGS sequence"/>
</dbReference>
<evidence type="ECO:0008006" key="3">
    <source>
        <dbReference type="Google" id="ProtNLM"/>
    </source>
</evidence>
<dbReference type="AlphaFoldDB" id="A0A2N8THF6"/>
<protein>
    <recommendedName>
        <fullName evidence="3">Nudix hydrolase domain-containing protein</fullName>
    </recommendedName>
</protein>
<name>A0A2N8THF6_9ACTN</name>
<dbReference type="InterPro" id="IPR015797">
    <property type="entry name" value="NUDIX_hydrolase-like_dom_sf"/>
</dbReference>
<dbReference type="OrthoDB" id="4224064at2"/>
<dbReference type="SUPFAM" id="SSF55811">
    <property type="entry name" value="Nudix"/>
    <property type="match status" value="1"/>
</dbReference>
<dbReference type="EMBL" id="POUC01000314">
    <property type="protein sequence ID" value="PNG18453.1"/>
    <property type="molecule type" value="Genomic_DNA"/>
</dbReference>
<accession>A0A2N8THF6</accession>
<evidence type="ECO:0000313" key="2">
    <source>
        <dbReference type="Proteomes" id="UP000235943"/>
    </source>
</evidence>
<sequence length="154" mass="16845">MTFLALSCPTAAVCWVRPVVIESTARRFVLLAPGQQTAGCWTVPLVPVPAGQSYSRAVVQWLCRRTGLPDLRIAPVVGVLPADGARRRTQYVVLVRPVAAAWTDDVCARLEAGARWWTLDELHGKGVAVEPETLPLLLEGYWDGWLPDGEVSLE</sequence>
<evidence type="ECO:0000313" key="1">
    <source>
        <dbReference type="EMBL" id="PNG18453.1"/>
    </source>
</evidence>
<keyword evidence="2" id="KW-1185">Reference proteome</keyword>